<dbReference type="Pfam" id="PF07409">
    <property type="entry name" value="GP46"/>
    <property type="match status" value="1"/>
</dbReference>
<keyword evidence="2" id="KW-1185">Reference proteome</keyword>
<name>A0A515EVG9_9BURK</name>
<dbReference type="AlphaFoldDB" id="A0A515EVG9"/>
<evidence type="ECO:0000313" key="1">
    <source>
        <dbReference type="EMBL" id="QDL56638.1"/>
    </source>
</evidence>
<dbReference type="InterPro" id="IPR010877">
    <property type="entry name" value="Phage_Mu_Gp46"/>
</dbReference>
<dbReference type="KEGG" id="rhg:EXZ61_02585"/>
<dbReference type="Proteomes" id="UP000317365">
    <property type="component" value="Chromosome"/>
</dbReference>
<reference evidence="2" key="2">
    <citation type="journal article" date="2020" name="Int. J. Syst. Evol. Microbiol.">
        <title>Genomic insights into a novel species Rhodoferax aquaticus sp. nov., isolated from freshwater.</title>
        <authorList>
            <person name="Li T."/>
            <person name="Zhuo Y."/>
            <person name="Jin C.Z."/>
            <person name="Wu X."/>
            <person name="Ko S.R."/>
            <person name="Jin F.J."/>
            <person name="Ahn C.Y."/>
            <person name="Oh H.M."/>
            <person name="Lee H.G."/>
            <person name="Jin L."/>
        </authorList>
    </citation>
    <scope>NUCLEOTIDE SEQUENCE [LARGE SCALE GENOMIC DNA]</scope>
    <source>
        <strain evidence="2">Gr-4</strain>
    </source>
</reference>
<gene>
    <name evidence="1" type="ORF">EXZ61_02585</name>
</gene>
<sequence>MPFDWRLVTPGPAVTYPWKDFVQPNGVPVVYADVLATYSVELEDTLQTAVILSLFTDRRAGIDDKLPQGETDRRGWVGDEFTTDDFDSRPDPWGSLLWTCYGGKSSQELLERARFAAAEALDWMLRDGIASRVSVIAQWVGERQDRLAVRPSIYKPGQVAPVYDVLWGTSVKRFIQ</sequence>
<proteinExistence type="predicted"/>
<accession>A0A515EVG9</accession>
<protein>
    <submittedName>
        <fullName evidence="1">Phage tail protein</fullName>
    </submittedName>
</protein>
<organism evidence="1 2">
    <name type="scientific">Rhodoferax aquaticus</name>
    <dbReference type="NCBI Taxonomy" id="2527691"/>
    <lineage>
        <taxon>Bacteria</taxon>
        <taxon>Pseudomonadati</taxon>
        <taxon>Pseudomonadota</taxon>
        <taxon>Betaproteobacteria</taxon>
        <taxon>Burkholderiales</taxon>
        <taxon>Comamonadaceae</taxon>
        <taxon>Rhodoferax</taxon>
    </lineage>
</organism>
<evidence type="ECO:0000313" key="2">
    <source>
        <dbReference type="Proteomes" id="UP000317365"/>
    </source>
</evidence>
<dbReference type="EMBL" id="CP036282">
    <property type="protein sequence ID" value="QDL56638.1"/>
    <property type="molecule type" value="Genomic_DNA"/>
</dbReference>
<reference evidence="2" key="1">
    <citation type="submission" date="2019-02" db="EMBL/GenBank/DDBJ databases">
        <title>Complete genome sequence of Rhodoferax sp. Gr-4.</title>
        <authorList>
            <person name="Jin L."/>
        </authorList>
    </citation>
    <scope>NUCLEOTIDE SEQUENCE [LARGE SCALE GENOMIC DNA]</scope>
    <source>
        <strain evidence="2">Gr-4</strain>
    </source>
</reference>